<dbReference type="GO" id="GO:0006508">
    <property type="term" value="P:proteolysis"/>
    <property type="evidence" value="ECO:0007669"/>
    <property type="project" value="UniProtKB-KW"/>
</dbReference>
<evidence type="ECO:0000256" key="3">
    <source>
        <dbReference type="ARBA" id="ARBA00022670"/>
    </source>
</evidence>
<feature type="domain" description="Peptidase S9 prolyl oligopeptidase catalytic" evidence="8">
    <location>
        <begin position="69"/>
        <end position="278"/>
    </location>
</feature>
<sequence length="293" mass="33591">MRERKFSLVKQKPVLNYDPSLYVSRRTHAKANDGTMIPISLVHRKDIPEGPHPTMLYGYGSYGINMEPSFNAHVLPFLDRGMVYAIAHIRGGEEMGRFWYEEQGKYLSKRNTFSDFINCAEHLIDVEKVIAPGKLAIEGRSAGGLLMGAVLNMRPDLFQVAVAGVPFVDCFNTMSDPSIPLTTGEWEEWGNPNEDKYFDYMLSYSPYDNVREQPYPNILITAGLHDPRVAYWEPEKWAQKLREMTTSDNEVLVKMDLEAGHFSASDRYRYIREKSFEQSVVLHYLGLVDEDCK</sequence>
<dbReference type="FunFam" id="3.40.50.1820:FF:000005">
    <property type="entry name" value="Prolyl endopeptidase"/>
    <property type="match status" value="1"/>
</dbReference>
<dbReference type="AlphaFoldDB" id="A0AAE0KZX6"/>
<dbReference type="InterPro" id="IPR029058">
    <property type="entry name" value="AB_hydrolase_fold"/>
</dbReference>
<reference evidence="9 10" key="1">
    <citation type="journal article" date="2015" name="Genome Biol. Evol.">
        <title>Comparative Genomics of a Bacterivorous Green Alga Reveals Evolutionary Causalities and Consequences of Phago-Mixotrophic Mode of Nutrition.</title>
        <authorList>
            <person name="Burns J.A."/>
            <person name="Paasch A."/>
            <person name="Narechania A."/>
            <person name="Kim E."/>
        </authorList>
    </citation>
    <scope>NUCLEOTIDE SEQUENCE [LARGE SCALE GENOMIC DNA]</scope>
    <source>
        <strain evidence="9 10">PLY_AMNH</strain>
    </source>
</reference>
<dbReference type="PRINTS" id="PR00862">
    <property type="entry name" value="PROLIGOPTASE"/>
</dbReference>
<comment type="function">
    <text evidence="6">Serine peptidase whose precise substrate specificity remains unclear. Does not cleave peptides after a arginine or lysine residue. Regulates trans-Golgi network morphology and sorting by regulating the membrane binding of the AP-1 complex. May play a role in the regulation of synaptic vesicle exocytosis.</text>
</comment>
<protein>
    <recommendedName>
        <fullName evidence="7">Prolyl endopeptidase</fullName>
        <ecNumber evidence="7">3.4.21.-</ecNumber>
    </recommendedName>
</protein>
<dbReference type="EC" id="3.4.21.-" evidence="7"/>
<dbReference type="Pfam" id="PF00326">
    <property type="entry name" value="Peptidase_S9"/>
    <property type="match status" value="1"/>
</dbReference>
<evidence type="ECO:0000313" key="9">
    <source>
        <dbReference type="EMBL" id="KAK3266988.1"/>
    </source>
</evidence>
<dbReference type="PANTHER" id="PTHR11757">
    <property type="entry name" value="PROTEASE FAMILY S9A OLIGOPEPTIDASE"/>
    <property type="match status" value="1"/>
</dbReference>
<comment type="caution">
    <text evidence="9">The sequence shown here is derived from an EMBL/GenBank/DDBJ whole genome shotgun (WGS) entry which is preliminary data.</text>
</comment>
<gene>
    <name evidence="9" type="ORF">CYMTET_24429</name>
</gene>
<comment type="catalytic activity">
    <reaction evidence="1">
        <text>Hydrolysis of Pro-|-Xaa &gt;&gt; Ala-|-Xaa in oligopeptides.</text>
        <dbReference type="EC" id="3.4.21.26"/>
    </reaction>
</comment>
<evidence type="ECO:0000256" key="7">
    <source>
        <dbReference type="RuleBase" id="RU368024"/>
    </source>
</evidence>
<dbReference type="InterPro" id="IPR001375">
    <property type="entry name" value="Peptidase_S9_cat"/>
</dbReference>
<keyword evidence="4 7" id="KW-0378">Hydrolase</keyword>
<name>A0AAE0KZX6_9CHLO</name>
<evidence type="ECO:0000256" key="6">
    <source>
        <dbReference type="ARBA" id="ARBA00045448"/>
    </source>
</evidence>
<comment type="similarity">
    <text evidence="2 7">Belongs to the peptidase S9A family.</text>
</comment>
<dbReference type="Proteomes" id="UP001190700">
    <property type="component" value="Unassembled WGS sequence"/>
</dbReference>
<evidence type="ECO:0000256" key="2">
    <source>
        <dbReference type="ARBA" id="ARBA00005228"/>
    </source>
</evidence>
<organism evidence="9 10">
    <name type="scientific">Cymbomonas tetramitiformis</name>
    <dbReference type="NCBI Taxonomy" id="36881"/>
    <lineage>
        <taxon>Eukaryota</taxon>
        <taxon>Viridiplantae</taxon>
        <taxon>Chlorophyta</taxon>
        <taxon>Pyramimonadophyceae</taxon>
        <taxon>Pyramimonadales</taxon>
        <taxon>Pyramimonadaceae</taxon>
        <taxon>Cymbomonas</taxon>
    </lineage>
</organism>
<dbReference type="PANTHER" id="PTHR11757:SF19">
    <property type="entry name" value="PROLYL ENDOPEPTIDASE-LIKE"/>
    <property type="match status" value="1"/>
</dbReference>
<evidence type="ECO:0000256" key="1">
    <source>
        <dbReference type="ARBA" id="ARBA00001070"/>
    </source>
</evidence>
<evidence type="ECO:0000256" key="4">
    <source>
        <dbReference type="ARBA" id="ARBA00022801"/>
    </source>
</evidence>
<keyword evidence="5 7" id="KW-0720">Serine protease</keyword>
<dbReference type="Gene3D" id="3.40.50.1820">
    <property type="entry name" value="alpha/beta hydrolase"/>
    <property type="match status" value="1"/>
</dbReference>
<dbReference type="InterPro" id="IPR002470">
    <property type="entry name" value="Peptidase_S9A"/>
</dbReference>
<dbReference type="SUPFAM" id="SSF53474">
    <property type="entry name" value="alpha/beta-Hydrolases"/>
    <property type="match status" value="1"/>
</dbReference>
<dbReference type="EMBL" id="LGRX02012686">
    <property type="protein sequence ID" value="KAK3266988.1"/>
    <property type="molecule type" value="Genomic_DNA"/>
</dbReference>
<dbReference type="GO" id="GO:0004252">
    <property type="term" value="F:serine-type endopeptidase activity"/>
    <property type="evidence" value="ECO:0007669"/>
    <property type="project" value="UniProtKB-UniRule"/>
</dbReference>
<keyword evidence="3 7" id="KW-0645">Protease</keyword>
<evidence type="ECO:0000256" key="5">
    <source>
        <dbReference type="ARBA" id="ARBA00022825"/>
    </source>
</evidence>
<evidence type="ECO:0000259" key="8">
    <source>
        <dbReference type="Pfam" id="PF00326"/>
    </source>
</evidence>
<keyword evidence="10" id="KW-1185">Reference proteome</keyword>
<accession>A0AAE0KZX6</accession>
<evidence type="ECO:0000313" key="10">
    <source>
        <dbReference type="Proteomes" id="UP001190700"/>
    </source>
</evidence>
<proteinExistence type="inferred from homology"/>
<dbReference type="InterPro" id="IPR051543">
    <property type="entry name" value="Serine_Peptidase_S9A"/>
</dbReference>